<evidence type="ECO:0000313" key="4">
    <source>
        <dbReference type="Proteomes" id="UP001211907"/>
    </source>
</evidence>
<keyword evidence="1" id="KW-0479">Metal-binding</keyword>
<evidence type="ECO:0000256" key="1">
    <source>
        <dbReference type="PIRSR" id="PIRSR605301-1"/>
    </source>
</evidence>
<dbReference type="InterPro" id="IPR005301">
    <property type="entry name" value="MOB_kinase_act_fam"/>
</dbReference>
<organism evidence="3 4">
    <name type="scientific">Physocladia obscura</name>
    <dbReference type="NCBI Taxonomy" id="109957"/>
    <lineage>
        <taxon>Eukaryota</taxon>
        <taxon>Fungi</taxon>
        <taxon>Fungi incertae sedis</taxon>
        <taxon>Chytridiomycota</taxon>
        <taxon>Chytridiomycota incertae sedis</taxon>
        <taxon>Chytridiomycetes</taxon>
        <taxon>Chytridiales</taxon>
        <taxon>Chytriomycetaceae</taxon>
        <taxon>Physocladia</taxon>
    </lineage>
</organism>
<feature type="binding site" evidence="1">
    <location>
        <position position="83"/>
    </location>
    <ligand>
        <name>Zn(2+)</name>
        <dbReference type="ChEBI" id="CHEBI:29105"/>
    </ligand>
</feature>
<reference evidence="3" key="1">
    <citation type="submission" date="2020-05" db="EMBL/GenBank/DDBJ databases">
        <title>Phylogenomic resolution of chytrid fungi.</title>
        <authorList>
            <person name="Stajich J.E."/>
            <person name="Amses K."/>
            <person name="Simmons R."/>
            <person name="Seto K."/>
            <person name="Myers J."/>
            <person name="Bonds A."/>
            <person name="Quandt C.A."/>
            <person name="Barry K."/>
            <person name="Liu P."/>
            <person name="Grigoriev I."/>
            <person name="Longcore J.E."/>
            <person name="James T.Y."/>
        </authorList>
    </citation>
    <scope>NUCLEOTIDE SEQUENCE</scope>
    <source>
        <strain evidence="3">JEL0513</strain>
    </source>
</reference>
<dbReference type="Gene3D" id="1.20.140.30">
    <property type="entry name" value="MOB kinase activator"/>
    <property type="match status" value="1"/>
</dbReference>
<keyword evidence="4" id="KW-1185">Reference proteome</keyword>
<dbReference type="Pfam" id="PF03637">
    <property type="entry name" value="Mob1_phocein"/>
    <property type="match status" value="1"/>
</dbReference>
<dbReference type="AlphaFoldDB" id="A0AAD5XIM2"/>
<name>A0AAD5XIM2_9FUNG</name>
<evidence type="ECO:0000256" key="2">
    <source>
        <dbReference type="SAM" id="MobiDB-lite"/>
    </source>
</evidence>
<evidence type="ECO:0000313" key="3">
    <source>
        <dbReference type="EMBL" id="KAJ3143108.1"/>
    </source>
</evidence>
<protein>
    <submittedName>
        <fullName evidence="3">Uncharacterized protein</fullName>
    </submittedName>
</protein>
<accession>A0AAD5XIM2</accession>
<dbReference type="EMBL" id="JADGJH010000006">
    <property type="protein sequence ID" value="KAJ3143108.1"/>
    <property type="molecule type" value="Genomic_DNA"/>
</dbReference>
<feature type="binding site" evidence="1">
    <location>
        <position position="78"/>
    </location>
    <ligand>
        <name>Zn(2+)</name>
        <dbReference type="ChEBI" id="CHEBI:29105"/>
    </ligand>
</feature>
<dbReference type="InterPro" id="IPR036703">
    <property type="entry name" value="MOB_kinase_act_sf"/>
</dbReference>
<dbReference type="Proteomes" id="UP001211907">
    <property type="component" value="Unassembled WGS sequence"/>
</dbReference>
<dbReference type="PANTHER" id="PTHR22599">
    <property type="entry name" value="MPS ONE BINDER KINASE ACTIVATOR-LIKE MOB"/>
    <property type="match status" value="1"/>
</dbReference>
<keyword evidence="1" id="KW-0862">Zinc</keyword>
<feature type="region of interest" description="Disordered" evidence="2">
    <location>
        <begin position="1"/>
        <end position="24"/>
    </location>
</feature>
<comment type="caution">
    <text evidence="3">The sequence shown here is derived from an EMBL/GenBank/DDBJ whole genome shotgun (WGS) entry which is preliminary data.</text>
</comment>
<gene>
    <name evidence="3" type="ORF">HK100_010691</name>
</gene>
<dbReference type="SUPFAM" id="SSF101152">
    <property type="entry name" value="Mob1/phocein"/>
    <property type="match status" value="1"/>
</dbReference>
<sequence length="96" mass="10428">MIHNRNRSGSSSTNPPPSIMAQSLSISPPTSTLLIPDAVLRQAVLLPAGEDPNEWIAANLTDFYSQLNLLYGSVTQFCTPDSCPTMSAGPKFDYLW</sequence>
<proteinExistence type="predicted"/>
<dbReference type="SMART" id="SM01388">
    <property type="entry name" value="Mob1_phocein"/>
    <property type="match status" value="1"/>
</dbReference>